<organism evidence="2 3">
    <name type="scientific">Candidatus Nomurabacteria bacterium RIFCSPHIGHO2_02_FULL_37_13</name>
    <dbReference type="NCBI Taxonomy" id="1801750"/>
    <lineage>
        <taxon>Bacteria</taxon>
        <taxon>Candidatus Nomuraibacteriota</taxon>
    </lineage>
</organism>
<keyword evidence="1" id="KW-0472">Membrane</keyword>
<dbReference type="STRING" id="1801750.A3B85_02995"/>
<evidence type="ECO:0000313" key="2">
    <source>
        <dbReference type="EMBL" id="OGI77193.1"/>
    </source>
</evidence>
<feature type="transmembrane region" description="Helical" evidence="1">
    <location>
        <begin position="16"/>
        <end position="35"/>
    </location>
</feature>
<sequence length="63" mass="7556">MKNNQYIRQTQYKKGFAMVWVIILVVLVLVGWIWFKNFGYQYLNYYVFHKGMPPGYCDPGPCQ</sequence>
<evidence type="ECO:0000313" key="3">
    <source>
        <dbReference type="Proteomes" id="UP000178374"/>
    </source>
</evidence>
<keyword evidence="1" id="KW-0812">Transmembrane</keyword>
<protein>
    <submittedName>
        <fullName evidence="2">Uncharacterized protein</fullName>
    </submittedName>
</protein>
<dbReference type="Proteomes" id="UP000178374">
    <property type="component" value="Unassembled WGS sequence"/>
</dbReference>
<accession>A0A1F6W5K7</accession>
<proteinExistence type="predicted"/>
<dbReference type="EMBL" id="MFUA01000013">
    <property type="protein sequence ID" value="OGI77193.1"/>
    <property type="molecule type" value="Genomic_DNA"/>
</dbReference>
<comment type="caution">
    <text evidence="2">The sequence shown here is derived from an EMBL/GenBank/DDBJ whole genome shotgun (WGS) entry which is preliminary data.</text>
</comment>
<gene>
    <name evidence="2" type="ORF">A3B85_02995</name>
</gene>
<dbReference type="AlphaFoldDB" id="A0A1F6W5K7"/>
<reference evidence="2 3" key="1">
    <citation type="journal article" date="2016" name="Nat. Commun.">
        <title>Thousands of microbial genomes shed light on interconnected biogeochemical processes in an aquifer system.</title>
        <authorList>
            <person name="Anantharaman K."/>
            <person name="Brown C.T."/>
            <person name="Hug L.A."/>
            <person name="Sharon I."/>
            <person name="Castelle C.J."/>
            <person name="Probst A.J."/>
            <person name="Thomas B.C."/>
            <person name="Singh A."/>
            <person name="Wilkins M.J."/>
            <person name="Karaoz U."/>
            <person name="Brodie E.L."/>
            <person name="Williams K.H."/>
            <person name="Hubbard S.S."/>
            <person name="Banfield J.F."/>
        </authorList>
    </citation>
    <scope>NUCLEOTIDE SEQUENCE [LARGE SCALE GENOMIC DNA]</scope>
</reference>
<name>A0A1F6W5K7_9BACT</name>
<evidence type="ECO:0000256" key="1">
    <source>
        <dbReference type="SAM" id="Phobius"/>
    </source>
</evidence>
<keyword evidence="1" id="KW-1133">Transmembrane helix</keyword>